<feature type="compositionally biased region" description="Low complexity" evidence="1">
    <location>
        <begin position="169"/>
        <end position="182"/>
    </location>
</feature>
<proteinExistence type="predicted"/>
<dbReference type="RefSeq" id="WP_215239932.1">
    <property type="nucleotide sequence ID" value="NZ_CAJRAF010000002.1"/>
</dbReference>
<name>A0A916NCI6_9BACT</name>
<feature type="region of interest" description="Disordered" evidence="1">
    <location>
        <begin position="103"/>
        <end position="126"/>
    </location>
</feature>
<evidence type="ECO:0000313" key="3">
    <source>
        <dbReference type="EMBL" id="CAG5004724.1"/>
    </source>
</evidence>
<gene>
    <name evidence="3" type="ORF">DYBT9275_03432</name>
</gene>
<protein>
    <submittedName>
        <fullName evidence="3">Uncharacterized protein</fullName>
    </submittedName>
</protein>
<dbReference type="EMBL" id="CAJRAF010000002">
    <property type="protein sequence ID" value="CAG5004724.1"/>
    <property type="molecule type" value="Genomic_DNA"/>
</dbReference>
<accession>A0A916NCI6</accession>
<evidence type="ECO:0000256" key="2">
    <source>
        <dbReference type="SAM" id="Phobius"/>
    </source>
</evidence>
<feature type="transmembrane region" description="Helical" evidence="2">
    <location>
        <begin position="51"/>
        <end position="73"/>
    </location>
</feature>
<comment type="caution">
    <text evidence="3">The sequence shown here is derived from an EMBL/GenBank/DDBJ whole genome shotgun (WGS) entry which is preliminary data.</text>
</comment>
<feature type="region of interest" description="Disordered" evidence="1">
    <location>
        <begin position="141"/>
        <end position="196"/>
    </location>
</feature>
<keyword evidence="2" id="KW-0812">Transmembrane</keyword>
<dbReference type="AlphaFoldDB" id="A0A916NCI6"/>
<reference evidence="3" key="1">
    <citation type="submission" date="2021-04" db="EMBL/GenBank/DDBJ databases">
        <authorList>
            <person name="Rodrigo-Torres L."/>
            <person name="Arahal R. D."/>
            <person name="Lucena T."/>
        </authorList>
    </citation>
    <scope>NUCLEOTIDE SEQUENCE</scope>
    <source>
        <strain evidence="3">CECT 9275</strain>
    </source>
</reference>
<keyword evidence="2" id="KW-1133">Transmembrane helix</keyword>
<dbReference type="Proteomes" id="UP000680038">
    <property type="component" value="Unassembled WGS sequence"/>
</dbReference>
<organism evidence="3 4">
    <name type="scientific">Dyadobacter helix</name>
    <dbReference type="NCBI Taxonomy" id="2822344"/>
    <lineage>
        <taxon>Bacteria</taxon>
        <taxon>Pseudomonadati</taxon>
        <taxon>Bacteroidota</taxon>
        <taxon>Cytophagia</taxon>
        <taxon>Cytophagales</taxon>
        <taxon>Spirosomataceae</taxon>
        <taxon>Dyadobacter</taxon>
    </lineage>
</organism>
<feature type="compositionally biased region" description="Basic and acidic residues" evidence="1">
    <location>
        <begin position="183"/>
        <end position="192"/>
    </location>
</feature>
<keyword evidence="2" id="KW-0472">Membrane</keyword>
<evidence type="ECO:0000256" key="1">
    <source>
        <dbReference type="SAM" id="MobiDB-lite"/>
    </source>
</evidence>
<keyword evidence="4" id="KW-1185">Reference proteome</keyword>
<sequence length="492" mass="53941">MKDKKRHIDQKPGAYYPEPEVSAGTAWRRMKDMLDNELPLTEPAAPSANSWLSYLKVILPGTVILGAITLFLLSGSEKKDTGLKSAVPHLGVLSPLNEAIKKGNPAEQASGNRAESPEFPEKNQLPDIRAALPPARLKKAARVPDASVELSASRPANKSEAVKESGRNSSDSEFSQSTGESSSKGERNDRTGNRQFMNKKITSLLPAGAFDRTDISASLQKGANLGREHSYIQNTPEALELAGNGPFFRNRLKDQFEAIPISGSSPKAIFSPNAVRSENKLNRIFNSRKLLKQLHAGVQLTPSLPLNGYNRYFTGTDGSKSFYTPFIPGIWVSRELKNGSEVLVKFSPYNQHFGNDIQLASFRITKPDTAVINTNLSKIIGMSAGLQYNYQIAGNWSVGIGANMAWQRKALLNTLTTNDSSAIVTNALYGINKNATDWKYLRSILITGNTEVLYSWRNIALGAGMIIPVSSVTTGQKKRPVNGQLLLRWRIR</sequence>
<evidence type="ECO:0000313" key="4">
    <source>
        <dbReference type="Proteomes" id="UP000680038"/>
    </source>
</evidence>